<name>A0A858RKK4_9BACT</name>
<evidence type="ECO:0000256" key="5">
    <source>
        <dbReference type="ARBA" id="ARBA00022989"/>
    </source>
</evidence>
<evidence type="ECO:0000256" key="4">
    <source>
        <dbReference type="ARBA" id="ARBA00022692"/>
    </source>
</evidence>
<evidence type="ECO:0000313" key="9">
    <source>
        <dbReference type="EMBL" id="QJE97382.1"/>
    </source>
</evidence>
<evidence type="ECO:0000256" key="8">
    <source>
        <dbReference type="SAM" id="Phobius"/>
    </source>
</evidence>
<dbReference type="InterPro" id="IPR003400">
    <property type="entry name" value="ExbD"/>
</dbReference>
<keyword evidence="5 8" id="KW-1133">Transmembrane helix</keyword>
<keyword evidence="10" id="KW-1185">Reference proteome</keyword>
<keyword evidence="4 7" id="KW-0812">Transmembrane</keyword>
<gene>
    <name evidence="9" type="ORF">HHL09_16840</name>
</gene>
<keyword evidence="7" id="KW-0653">Protein transport</keyword>
<feature type="transmembrane region" description="Helical" evidence="8">
    <location>
        <begin position="12"/>
        <end position="35"/>
    </location>
</feature>
<keyword evidence="7" id="KW-0813">Transport</keyword>
<dbReference type="KEGG" id="luo:HHL09_16840"/>
<comment type="similarity">
    <text evidence="2 7">Belongs to the ExbD/TolR family.</text>
</comment>
<reference evidence="9 10" key="1">
    <citation type="submission" date="2020-04" db="EMBL/GenBank/DDBJ databases">
        <title>Luteolibacter sp. G-1-1-1 isolated from soil.</title>
        <authorList>
            <person name="Dahal R.H."/>
        </authorList>
    </citation>
    <scope>NUCLEOTIDE SEQUENCE [LARGE SCALE GENOMIC DNA]</scope>
    <source>
        <strain evidence="9 10">G-1-1-1</strain>
    </source>
</reference>
<dbReference type="Proteomes" id="UP000501812">
    <property type="component" value="Chromosome"/>
</dbReference>
<dbReference type="GO" id="GO:0005886">
    <property type="term" value="C:plasma membrane"/>
    <property type="evidence" value="ECO:0007669"/>
    <property type="project" value="UniProtKB-SubCell"/>
</dbReference>
<dbReference type="AlphaFoldDB" id="A0A858RKK4"/>
<protein>
    <submittedName>
        <fullName evidence="9">Biopolymer transporter ExbD</fullName>
    </submittedName>
</protein>
<keyword evidence="3" id="KW-1003">Cell membrane</keyword>
<keyword evidence="6 8" id="KW-0472">Membrane</keyword>
<comment type="subcellular location">
    <subcellularLocation>
        <location evidence="1">Cell membrane</location>
        <topology evidence="1">Single-pass membrane protein</topology>
    </subcellularLocation>
    <subcellularLocation>
        <location evidence="7">Cell membrane</location>
        <topology evidence="7">Single-pass type II membrane protein</topology>
    </subcellularLocation>
</comment>
<dbReference type="Pfam" id="PF02472">
    <property type="entry name" value="ExbD"/>
    <property type="match status" value="1"/>
</dbReference>
<dbReference type="EMBL" id="CP051774">
    <property type="protein sequence ID" value="QJE97382.1"/>
    <property type="molecule type" value="Genomic_DNA"/>
</dbReference>
<evidence type="ECO:0000256" key="2">
    <source>
        <dbReference type="ARBA" id="ARBA00005811"/>
    </source>
</evidence>
<evidence type="ECO:0000256" key="3">
    <source>
        <dbReference type="ARBA" id="ARBA00022475"/>
    </source>
</evidence>
<dbReference type="GO" id="GO:0022857">
    <property type="term" value="F:transmembrane transporter activity"/>
    <property type="evidence" value="ECO:0007669"/>
    <property type="project" value="InterPro"/>
</dbReference>
<evidence type="ECO:0000256" key="6">
    <source>
        <dbReference type="ARBA" id="ARBA00023136"/>
    </source>
</evidence>
<evidence type="ECO:0000256" key="7">
    <source>
        <dbReference type="RuleBase" id="RU003879"/>
    </source>
</evidence>
<accession>A0A858RKK4</accession>
<dbReference type="GO" id="GO:0015031">
    <property type="term" value="P:protein transport"/>
    <property type="evidence" value="ECO:0007669"/>
    <property type="project" value="UniProtKB-KW"/>
</dbReference>
<sequence>MKLETTLPESPGFLIVVPAINLMALMLVFFLPSLFSQSGVALELPVSRFQLERQEDRAVVSITSDTPPVYWLERQQVSFAQLSEKLDARRQGDWAPTSTVLLRVDKGVSVETQRNVAEMALQKGFRVLLLGQSEPSAPSADHP</sequence>
<evidence type="ECO:0000256" key="1">
    <source>
        <dbReference type="ARBA" id="ARBA00004162"/>
    </source>
</evidence>
<evidence type="ECO:0000313" key="10">
    <source>
        <dbReference type="Proteomes" id="UP000501812"/>
    </source>
</evidence>
<dbReference type="RefSeq" id="WP_169455782.1">
    <property type="nucleotide sequence ID" value="NZ_CP051774.1"/>
</dbReference>
<dbReference type="Gene3D" id="3.30.420.270">
    <property type="match status" value="1"/>
</dbReference>
<proteinExistence type="inferred from homology"/>
<organism evidence="9 10">
    <name type="scientific">Luteolibacter luteus</name>
    <dbReference type="NCBI Taxonomy" id="2728835"/>
    <lineage>
        <taxon>Bacteria</taxon>
        <taxon>Pseudomonadati</taxon>
        <taxon>Verrucomicrobiota</taxon>
        <taxon>Verrucomicrobiia</taxon>
        <taxon>Verrucomicrobiales</taxon>
        <taxon>Verrucomicrobiaceae</taxon>
        <taxon>Luteolibacter</taxon>
    </lineage>
</organism>